<dbReference type="EMBL" id="FOKG01000008">
    <property type="protein sequence ID" value="SFB31467.1"/>
    <property type="molecule type" value="Genomic_DNA"/>
</dbReference>
<feature type="region of interest" description="Disordered" evidence="1">
    <location>
        <begin position="63"/>
        <end position="118"/>
    </location>
</feature>
<accession>A0A1I1A0X0</accession>
<organism evidence="2 3">
    <name type="scientific">Amycolatopsis marina</name>
    <dbReference type="NCBI Taxonomy" id="490629"/>
    <lineage>
        <taxon>Bacteria</taxon>
        <taxon>Bacillati</taxon>
        <taxon>Actinomycetota</taxon>
        <taxon>Actinomycetes</taxon>
        <taxon>Pseudonocardiales</taxon>
        <taxon>Pseudonocardiaceae</taxon>
        <taxon>Amycolatopsis</taxon>
    </lineage>
</organism>
<name>A0A1I1A0X0_9PSEU</name>
<proteinExistence type="predicted"/>
<feature type="compositionally biased region" description="Pro residues" evidence="1">
    <location>
        <begin position="109"/>
        <end position="118"/>
    </location>
</feature>
<keyword evidence="3" id="KW-1185">Reference proteome</keyword>
<dbReference type="OrthoDB" id="3629215at2"/>
<dbReference type="AlphaFoldDB" id="A0A1I1A0X0"/>
<dbReference type="RefSeq" id="WP_091673806.1">
    <property type="nucleotide sequence ID" value="NZ_FOKG01000008.1"/>
</dbReference>
<evidence type="ECO:0000313" key="3">
    <source>
        <dbReference type="Proteomes" id="UP000243799"/>
    </source>
</evidence>
<evidence type="ECO:0000256" key="1">
    <source>
        <dbReference type="SAM" id="MobiDB-lite"/>
    </source>
</evidence>
<gene>
    <name evidence="2" type="ORF">SAMN05216266_10871</name>
</gene>
<reference evidence="3" key="1">
    <citation type="submission" date="2016-10" db="EMBL/GenBank/DDBJ databases">
        <authorList>
            <person name="Varghese N."/>
            <person name="Submissions S."/>
        </authorList>
    </citation>
    <scope>NUCLEOTIDE SEQUENCE [LARGE SCALE GENOMIC DNA]</scope>
    <source>
        <strain evidence="3">CGMCC 4.3568</strain>
    </source>
</reference>
<evidence type="ECO:0000313" key="2">
    <source>
        <dbReference type="EMBL" id="SFB31467.1"/>
    </source>
</evidence>
<dbReference type="Proteomes" id="UP000243799">
    <property type="component" value="Unassembled WGS sequence"/>
</dbReference>
<dbReference type="STRING" id="490629.SAMN05216266_10871"/>
<protein>
    <submittedName>
        <fullName evidence="2">Uncharacterized protein</fullName>
    </submittedName>
</protein>
<sequence length="118" mass="13106">MISDEATRLTATVQHAVTFSSRTVGEVKARNERYRAENARQVSGATSAAAATPEHLRAAARRFRIGQGLPLPEAEERVPVRRTRQTEPPMGDEEADFSQARIMVREDGTPPPPSFYRD</sequence>